<dbReference type="HOGENOM" id="CLU_013687_2_3_5"/>
<evidence type="ECO:0000313" key="8">
    <source>
        <dbReference type="EMBL" id="AIK96866.1"/>
    </source>
</evidence>
<dbReference type="GO" id="GO:0071978">
    <property type="term" value="P:bacterial-type flagellum-dependent swarming motility"/>
    <property type="evidence" value="ECO:0007669"/>
    <property type="project" value="TreeGrafter"/>
</dbReference>
<dbReference type="PANTHER" id="PTHR30435">
    <property type="entry name" value="FLAGELLAR PROTEIN"/>
    <property type="match status" value="1"/>
</dbReference>
<dbReference type="Proteomes" id="UP000028926">
    <property type="component" value="Chromosome"/>
</dbReference>
<evidence type="ECO:0000256" key="2">
    <source>
        <dbReference type="ARBA" id="ARBA00009677"/>
    </source>
</evidence>
<keyword evidence="4 5" id="KW-0975">Bacterial flagellum</keyword>
<feature type="domain" description="Flagellar basal-body/hook protein C-terminal" evidence="6">
    <location>
        <begin position="384"/>
        <end position="424"/>
    </location>
</feature>
<dbReference type="InterPro" id="IPR020013">
    <property type="entry name" value="Flagellar_FlgE/F/G"/>
</dbReference>
<evidence type="ECO:0000256" key="3">
    <source>
        <dbReference type="ARBA" id="ARBA00019015"/>
    </source>
</evidence>
<proteinExistence type="inferred from homology"/>
<accession>A0A077AWM3</accession>
<dbReference type="Pfam" id="PF07559">
    <property type="entry name" value="FlgE_D2"/>
    <property type="match status" value="1"/>
</dbReference>
<dbReference type="InterPro" id="IPR011491">
    <property type="entry name" value="FlgE_D2"/>
</dbReference>
<dbReference type="InterPro" id="IPR037925">
    <property type="entry name" value="FlgE/F/G-like"/>
</dbReference>
<comment type="similarity">
    <text evidence="2 5">Belongs to the flagella basal body rod proteins family.</text>
</comment>
<dbReference type="SUPFAM" id="SSF117143">
    <property type="entry name" value="Flagellar hook protein flgE"/>
    <property type="match status" value="1"/>
</dbReference>
<gene>
    <name evidence="8" type="ORF">ID47_09160</name>
</gene>
<dbReference type="GO" id="GO:0009424">
    <property type="term" value="C:bacterial-type flagellum hook"/>
    <property type="evidence" value="ECO:0007669"/>
    <property type="project" value="TreeGrafter"/>
</dbReference>
<dbReference type="AlphaFoldDB" id="A0A077AWM3"/>
<dbReference type="EMBL" id="CP008941">
    <property type="protein sequence ID" value="AIK96866.1"/>
    <property type="molecule type" value="Genomic_DNA"/>
</dbReference>
<dbReference type="NCBIfam" id="TIGR03506">
    <property type="entry name" value="FlgEFG_subfam"/>
    <property type="match status" value="1"/>
</dbReference>
<protein>
    <recommendedName>
        <fullName evidence="3 5">Flagellar hook protein FlgE</fullName>
    </recommendedName>
</protein>
<dbReference type="Pfam" id="PF06429">
    <property type="entry name" value="Flg_bbr_C"/>
    <property type="match status" value="1"/>
</dbReference>
<feature type="domain" description="Flagellar hook protein FlgE D2" evidence="7">
    <location>
        <begin position="186"/>
        <end position="288"/>
    </location>
</feature>
<dbReference type="PANTHER" id="PTHR30435:SF1">
    <property type="entry name" value="FLAGELLAR HOOK PROTEIN FLGE"/>
    <property type="match status" value="1"/>
</dbReference>
<dbReference type="RefSeq" id="WP_038465632.1">
    <property type="nucleotide sequence ID" value="NZ_CP008941.1"/>
</dbReference>
<evidence type="ECO:0000313" key="9">
    <source>
        <dbReference type="Proteomes" id="UP000028926"/>
    </source>
</evidence>
<dbReference type="STRING" id="91604.ID47_09160"/>
<evidence type="ECO:0000256" key="5">
    <source>
        <dbReference type="RuleBase" id="RU362116"/>
    </source>
</evidence>
<evidence type="ECO:0000259" key="7">
    <source>
        <dbReference type="Pfam" id="PF07559"/>
    </source>
</evidence>
<name>A0A077AWM3_9PROT</name>
<evidence type="ECO:0000259" key="6">
    <source>
        <dbReference type="Pfam" id="PF06429"/>
    </source>
</evidence>
<evidence type="ECO:0000256" key="1">
    <source>
        <dbReference type="ARBA" id="ARBA00004117"/>
    </source>
</evidence>
<evidence type="ECO:0000256" key="4">
    <source>
        <dbReference type="ARBA" id="ARBA00023143"/>
    </source>
</evidence>
<dbReference type="Gene3D" id="2.60.98.20">
    <property type="entry name" value="Flagellar hook protein FlgE"/>
    <property type="match status" value="1"/>
</dbReference>
<comment type="subcellular location">
    <subcellularLocation>
        <location evidence="1 5">Bacterial flagellum basal body</location>
    </subcellularLocation>
</comment>
<organism evidence="8 9">
    <name type="scientific">Candidatus Odyssella acanthamoebae</name>
    <dbReference type="NCBI Taxonomy" id="91604"/>
    <lineage>
        <taxon>Bacteria</taxon>
        <taxon>Pseudomonadati</taxon>
        <taxon>Pseudomonadota</taxon>
        <taxon>Alphaproteobacteria</taxon>
        <taxon>Holosporales</taxon>
        <taxon>Candidatus Paracaedibacteraceae</taxon>
        <taxon>Candidatus Odyssella</taxon>
    </lineage>
</organism>
<dbReference type="OrthoDB" id="8372879at2"/>
<sequence>MAGLNSGMNACVSGLKGVSQRVNCHSQNLASAGAYAAKSRAAFLSVVNTGKSLDTFVPAGISATNQHFITTVGSPVASNVPTHMALDGQGFFIVNNKADDANPGQTAFSRVGTFAEDDNGDFCNHVGEFLKVFYVNPDGTPIAPNTSDINSLQTASSAGLSGNPVASTSADIKGVLSATAVLNDAKQMTMSLYDSLGIQHNVNINFTKTANPREWNVTVTSPDATTIGAPYSTVAPSTGMLIEFDTNGNPALINGAAGPAPALALTWTSGAANSTIAMNFGAIGSTTGMRAVGDNKSYDFPPPIVDGRGAGKYQQTTIDKEGYMWATYDNGFTQRYARIPLATFPDATKLSEKTGGSFLISPDSGPAQLSFANEGRAGGILSANLEESTIDTAEVFTDLIVDQQRYTSNLRGISTIEEMLKSLERAFG</sequence>
<dbReference type="GO" id="GO:0009425">
    <property type="term" value="C:bacterial-type flagellum basal body"/>
    <property type="evidence" value="ECO:0007669"/>
    <property type="project" value="UniProtKB-SubCell"/>
</dbReference>
<dbReference type="GO" id="GO:0005829">
    <property type="term" value="C:cytosol"/>
    <property type="evidence" value="ECO:0007669"/>
    <property type="project" value="TreeGrafter"/>
</dbReference>
<reference evidence="8 9" key="1">
    <citation type="submission" date="2014-07" db="EMBL/GenBank/DDBJ databases">
        <title>Comparative genomic insights into amoeba endosymbionts belonging to the families of Holosporaceae and Candidatus Midichloriaceae within Rickettsiales.</title>
        <authorList>
            <person name="Wang Z."/>
            <person name="Wu M."/>
        </authorList>
    </citation>
    <scope>NUCLEOTIDE SEQUENCE [LARGE SCALE GENOMIC DNA]</scope>
    <source>
        <strain evidence="8">PRA3</strain>
    </source>
</reference>
<dbReference type="InterPro" id="IPR010930">
    <property type="entry name" value="Flg_bb/hook_C_dom"/>
</dbReference>
<dbReference type="InterPro" id="IPR037058">
    <property type="entry name" value="Falgellar_hook_FlgE_sf"/>
</dbReference>
<keyword evidence="9" id="KW-1185">Reference proteome</keyword>
<comment type="function">
    <text evidence="5">A flexible structure which links the flagellar filament to the drive apparatus in the basal body.</text>
</comment>
<dbReference type="eggNOG" id="COG1749">
    <property type="taxonomic scope" value="Bacteria"/>
</dbReference>
<dbReference type="KEGG" id="paca:ID47_09160"/>